<reference evidence="4" key="1">
    <citation type="submission" date="2016-10" db="EMBL/GenBank/DDBJ databases">
        <authorList>
            <person name="Varghese N."/>
            <person name="Submissions S."/>
        </authorList>
    </citation>
    <scope>NUCLEOTIDE SEQUENCE [LARGE SCALE GENOMIC DNA]</scope>
    <source>
        <strain evidence="4">LMG 24016</strain>
    </source>
</reference>
<name>A0A1I3EBU9_9PSED</name>
<dbReference type="EMBL" id="FOQL01000001">
    <property type="protein sequence ID" value="SFH96457.1"/>
    <property type="molecule type" value="Genomic_DNA"/>
</dbReference>
<dbReference type="STRING" id="425504.SAMN05216206_0904"/>
<dbReference type="OrthoDB" id="6891364at2"/>
<feature type="transmembrane region" description="Helical" evidence="1">
    <location>
        <begin position="12"/>
        <end position="32"/>
    </location>
</feature>
<organism evidence="3 4">
    <name type="scientific">Pseudomonas guineae</name>
    <dbReference type="NCBI Taxonomy" id="425504"/>
    <lineage>
        <taxon>Bacteria</taxon>
        <taxon>Pseudomonadati</taxon>
        <taxon>Pseudomonadota</taxon>
        <taxon>Gammaproteobacteria</taxon>
        <taxon>Pseudomonadales</taxon>
        <taxon>Pseudomonadaceae</taxon>
        <taxon>Pseudomonas</taxon>
    </lineage>
</organism>
<dbReference type="InterPro" id="IPR025746">
    <property type="entry name" value="PilX_N_dom"/>
</dbReference>
<proteinExistence type="predicted"/>
<dbReference type="AlphaFoldDB" id="A0A1I3EBU9"/>
<feature type="domain" description="Type 4 fimbrial biogenesis protein PilX N-terminal" evidence="2">
    <location>
        <begin position="10"/>
        <end position="60"/>
    </location>
</feature>
<sequence>MNPSFPQQQRGVTLLIALVMLLVLTVLTVTNMREVTLETRMTANRMESLGLNNAAESALREGEARFFEALRLSTKPEPKQDFCKKSVKYNRITMYPCIVEIEQQTDASYAGKMRNYVLDPIATINTQMSWTGAKTDAAGNDTYISWMPYRGTSSEKSAEAVFPAYWNTAEMPVEGLNANYGDELIGRGVYYYLVSGQAQDELALQTTIAKYYPGPSN</sequence>
<accession>A0A1I3EBU9</accession>
<evidence type="ECO:0000313" key="3">
    <source>
        <dbReference type="EMBL" id="SFH96457.1"/>
    </source>
</evidence>
<protein>
    <submittedName>
        <fullName evidence="3">Type IV pilus assembly protein PilX</fullName>
    </submittedName>
</protein>
<gene>
    <name evidence="3" type="ORF">SAMN05216206_0904</name>
</gene>
<keyword evidence="1" id="KW-1133">Transmembrane helix</keyword>
<dbReference type="Pfam" id="PF14341">
    <property type="entry name" value="PilX_N"/>
    <property type="match status" value="1"/>
</dbReference>
<keyword evidence="1" id="KW-0812">Transmembrane</keyword>
<evidence type="ECO:0000256" key="1">
    <source>
        <dbReference type="SAM" id="Phobius"/>
    </source>
</evidence>
<keyword evidence="1" id="KW-0472">Membrane</keyword>
<dbReference type="Proteomes" id="UP000243606">
    <property type="component" value="Unassembled WGS sequence"/>
</dbReference>
<evidence type="ECO:0000259" key="2">
    <source>
        <dbReference type="Pfam" id="PF14341"/>
    </source>
</evidence>
<evidence type="ECO:0000313" key="4">
    <source>
        <dbReference type="Proteomes" id="UP000243606"/>
    </source>
</evidence>
<dbReference type="RefSeq" id="WP_090240081.1">
    <property type="nucleotide sequence ID" value="NZ_FOQL01000001.1"/>
</dbReference>
<keyword evidence="4" id="KW-1185">Reference proteome</keyword>